<evidence type="ECO:0000256" key="5">
    <source>
        <dbReference type="ARBA" id="ARBA00023242"/>
    </source>
</evidence>
<keyword evidence="2" id="KW-0238">DNA-binding</keyword>
<accession>A0A6A4TN62</accession>
<proteinExistence type="predicted"/>
<feature type="compositionally biased region" description="Low complexity" evidence="6">
    <location>
        <begin position="1"/>
        <end position="14"/>
    </location>
</feature>
<evidence type="ECO:0000313" key="8">
    <source>
        <dbReference type="Proteomes" id="UP000438429"/>
    </source>
</evidence>
<evidence type="ECO:0000256" key="4">
    <source>
        <dbReference type="ARBA" id="ARBA00023170"/>
    </source>
</evidence>
<dbReference type="InterPro" id="IPR050200">
    <property type="entry name" value="Nuclear_hormone_rcpt_NR3"/>
</dbReference>
<name>A0A6A4TN62_SCOMX</name>
<evidence type="ECO:0000256" key="6">
    <source>
        <dbReference type="SAM" id="MobiDB-lite"/>
    </source>
</evidence>
<evidence type="ECO:0008006" key="9">
    <source>
        <dbReference type="Google" id="ProtNLM"/>
    </source>
</evidence>
<keyword evidence="1" id="KW-0805">Transcription regulation</keyword>
<dbReference type="AlphaFoldDB" id="A0A6A4TN62"/>
<feature type="region of interest" description="Disordered" evidence="6">
    <location>
        <begin position="77"/>
        <end position="110"/>
    </location>
</feature>
<organism evidence="7 8">
    <name type="scientific">Scophthalmus maximus</name>
    <name type="common">Turbot</name>
    <name type="synonym">Psetta maxima</name>
    <dbReference type="NCBI Taxonomy" id="52904"/>
    <lineage>
        <taxon>Eukaryota</taxon>
        <taxon>Metazoa</taxon>
        <taxon>Chordata</taxon>
        <taxon>Craniata</taxon>
        <taxon>Vertebrata</taxon>
        <taxon>Euteleostomi</taxon>
        <taxon>Actinopterygii</taxon>
        <taxon>Neopterygii</taxon>
        <taxon>Teleostei</taxon>
        <taxon>Neoteleostei</taxon>
        <taxon>Acanthomorphata</taxon>
        <taxon>Carangaria</taxon>
        <taxon>Pleuronectiformes</taxon>
        <taxon>Pleuronectoidei</taxon>
        <taxon>Scophthalmidae</taxon>
        <taxon>Scophthalmus</taxon>
    </lineage>
</organism>
<dbReference type="GO" id="GO:0003677">
    <property type="term" value="F:DNA binding"/>
    <property type="evidence" value="ECO:0007669"/>
    <property type="project" value="UniProtKB-KW"/>
</dbReference>
<evidence type="ECO:0000256" key="2">
    <source>
        <dbReference type="ARBA" id="ARBA00023125"/>
    </source>
</evidence>
<dbReference type="Gene3D" id="1.10.565.10">
    <property type="entry name" value="Retinoid X Receptor"/>
    <property type="match status" value="1"/>
</dbReference>
<keyword evidence="4" id="KW-0675">Receptor</keyword>
<comment type="caution">
    <text evidence="7">The sequence shown here is derived from an EMBL/GenBank/DDBJ whole genome shotgun (WGS) entry which is preliminary data.</text>
</comment>
<gene>
    <name evidence="7" type="ORF">F2P81_003369</name>
</gene>
<dbReference type="PANTHER" id="PTHR48092">
    <property type="entry name" value="KNIRPS-RELATED PROTEIN-RELATED"/>
    <property type="match status" value="1"/>
</dbReference>
<reference evidence="7 8" key="1">
    <citation type="submission" date="2019-06" db="EMBL/GenBank/DDBJ databases">
        <title>Draft genomes of female and male turbot (Scophthalmus maximus).</title>
        <authorList>
            <person name="Xu H."/>
            <person name="Xu X.-W."/>
            <person name="Shao C."/>
            <person name="Chen S."/>
        </authorList>
    </citation>
    <scope>NUCLEOTIDE SEQUENCE [LARGE SCALE GENOMIC DNA]</scope>
    <source>
        <strain evidence="7">Ysfricsl-2016a</strain>
        <tissue evidence="7">Blood</tissue>
    </source>
</reference>
<feature type="region of interest" description="Disordered" evidence="6">
    <location>
        <begin position="1"/>
        <end position="22"/>
    </location>
</feature>
<evidence type="ECO:0000313" key="7">
    <source>
        <dbReference type="EMBL" id="KAF0044211.1"/>
    </source>
</evidence>
<dbReference type="Proteomes" id="UP000438429">
    <property type="component" value="Unassembled WGS sequence"/>
</dbReference>
<evidence type="ECO:0000256" key="3">
    <source>
        <dbReference type="ARBA" id="ARBA00023163"/>
    </source>
</evidence>
<keyword evidence="3" id="KW-0804">Transcription</keyword>
<evidence type="ECO:0000256" key="1">
    <source>
        <dbReference type="ARBA" id="ARBA00023015"/>
    </source>
</evidence>
<dbReference type="SUPFAM" id="SSF48508">
    <property type="entry name" value="Nuclear receptor ligand-binding domain"/>
    <property type="match status" value="1"/>
</dbReference>
<keyword evidence="5" id="KW-0539">Nucleus</keyword>
<dbReference type="EMBL" id="VEVO01000003">
    <property type="protein sequence ID" value="KAF0044211.1"/>
    <property type="molecule type" value="Genomic_DNA"/>
</dbReference>
<sequence length="110" mass="12175">MEAPLAPFAPAPQADHAHHSAMSPEEFICRIMEAEPPEIYLMEELKKPFTEASMMMSLTNLADRELVLMISWAKKIPGSTGETPARSRTKTEITSLKSNDEKLLIGDSTS</sequence>
<dbReference type="InterPro" id="IPR035500">
    <property type="entry name" value="NHR-like_dom_sf"/>
</dbReference>
<protein>
    <recommendedName>
        <fullName evidence="9">NR LBD domain-containing protein</fullName>
    </recommendedName>
</protein>